<sequence>MSKSLIIPGKNVHEIQGSVKIAGCCEYAHNHRFATVSGEAVPCDGSHVHEVSFQTDSCNGHTHHFCGTTSPAIDVGCGKHVHLLKGCTSTDAHHKHEFITATFIEDPVCQPVD</sequence>
<dbReference type="InterPro" id="IPR024307">
    <property type="entry name" value="YmaF"/>
</dbReference>
<reference evidence="1" key="1">
    <citation type="journal article" date="2021" name="PeerJ">
        <title>Extensive microbial diversity within the chicken gut microbiome revealed by metagenomics and culture.</title>
        <authorList>
            <person name="Gilroy R."/>
            <person name="Ravi A."/>
            <person name="Getino M."/>
            <person name="Pursley I."/>
            <person name="Horton D.L."/>
            <person name="Alikhan N.F."/>
            <person name="Baker D."/>
            <person name="Gharbi K."/>
            <person name="Hall N."/>
            <person name="Watson M."/>
            <person name="Adriaenssens E.M."/>
            <person name="Foster-Nyarko E."/>
            <person name="Jarju S."/>
            <person name="Secka A."/>
            <person name="Antonio M."/>
            <person name="Oren A."/>
            <person name="Chaudhuri R.R."/>
            <person name="La Ragione R."/>
            <person name="Hildebrand F."/>
            <person name="Pallen M.J."/>
        </authorList>
    </citation>
    <scope>NUCLEOTIDE SEQUENCE</scope>
    <source>
        <strain evidence="1">ChiSjej1B19-8411</strain>
    </source>
</reference>
<reference evidence="1" key="2">
    <citation type="submission" date="2021-04" db="EMBL/GenBank/DDBJ databases">
        <authorList>
            <person name="Gilroy R."/>
        </authorList>
    </citation>
    <scope>NUCLEOTIDE SEQUENCE</scope>
    <source>
        <strain evidence="1">ChiSjej1B19-8411</strain>
    </source>
</reference>
<dbReference type="EMBL" id="DXEX01000081">
    <property type="protein sequence ID" value="HIX58765.1"/>
    <property type="molecule type" value="Genomic_DNA"/>
</dbReference>
<evidence type="ECO:0000313" key="1">
    <source>
        <dbReference type="EMBL" id="HIX58765.1"/>
    </source>
</evidence>
<gene>
    <name evidence="1" type="ORF">IAA45_03505</name>
</gene>
<organism evidence="1 2">
    <name type="scientific">Candidatus Blautia gallistercoris</name>
    <dbReference type="NCBI Taxonomy" id="2838490"/>
    <lineage>
        <taxon>Bacteria</taxon>
        <taxon>Bacillati</taxon>
        <taxon>Bacillota</taxon>
        <taxon>Clostridia</taxon>
        <taxon>Lachnospirales</taxon>
        <taxon>Lachnospiraceae</taxon>
        <taxon>Blautia</taxon>
    </lineage>
</organism>
<dbReference type="Proteomes" id="UP000886817">
    <property type="component" value="Unassembled WGS sequence"/>
</dbReference>
<name>A0A9D2B2I2_9FIRM</name>
<comment type="caution">
    <text evidence="1">The sequence shown here is derived from an EMBL/GenBank/DDBJ whole genome shotgun (WGS) entry which is preliminary data.</text>
</comment>
<dbReference type="AlphaFoldDB" id="A0A9D2B2I2"/>
<proteinExistence type="predicted"/>
<accession>A0A9D2B2I2</accession>
<evidence type="ECO:0000313" key="2">
    <source>
        <dbReference type="Proteomes" id="UP000886817"/>
    </source>
</evidence>
<protein>
    <submittedName>
        <fullName evidence="1">YmaF family protein</fullName>
    </submittedName>
</protein>
<dbReference type="Pfam" id="PF12788">
    <property type="entry name" value="YmaF"/>
    <property type="match status" value="1"/>
</dbReference>